<evidence type="ECO:0000313" key="2">
    <source>
        <dbReference type="EMBL" id="MBD3930431.1"/>
    </source>
</evidence>
<dbReference type="GO" id="GO:0004066">
    <property type="term" value="F:asparagine synthase (glutamine-hydrolyzing) activity"/>
    <property type="evidence" value="ECO:0007669"/>
    <property type="project" value="InterPro"/>
</dbReference>
<sequence>MIDITVRGECGWPAERLTRSLEAGAPHEILDAPGQFVIVADEPRRTTIVTSRGGVQLYFYARNSNGLVHGATVGEVWARSGEPWRWNYRALGDLLTLSHVVGEDTVVEDVRRTPPGSVMTVDGGEVTLIREGRPRDGIRFSVAALRDALESEVMRAWRGGGDVLCLTGGLDSRLLLSVLLRNGVRPPALVCGQPHSDDMLIARKIAGQFGLDLVTCEVTASDFLCEADRIVHQTNGVLPVSHWPGVLFARYAQGGRLFLGFNGEAARNYYDEITSRFPSRLLPSHGRYALRRWQLRHGLALTERDSKALHPELRAVLGESGWRDRLERLLDARKTLGPGLDQAFVSERTPNKSGTDLAAVSGFAQWAVPFCSDAWSDIALAAPWHRRVKGRIHRQLIGRLEPVLLRFPTEGVRRPRRLWSVADGSGGAHRHFFDQAEYRDPRLTAFMRAEAGRLDDLVDWSALDSSTPALRTRLLFSLASVGAFRRLTKGLPR</sequence>
<evidence type="ECO:0000259" key="1">
    <source>
        <dbReference type="Pfam" id="PF00733"/>
    </source>
</evidence>
<proteinExistence type="predicted"/>
<dbReference type="Proteomes" id="UP000632289">
    <property type="component" value="Unassembled WGS sequence"/>
</dbReference>
<comment type="caution">
    <text evidence="2">The sequence shown here is derived from an EMBL/GenBank/DDBJ whole genome shotgun (WGS) entry which is preliminary data.</text>
</comment>
<dbReference type="EMBL" id="JACXYU010000001">
    <property type="protein sequence ID" value="MBD3930431.1"/>
    <property type="molecule type" value="Genomic_DNA"/>
</dbReference>
<dbReference type="SUPFAM" id="SSF56235">
    <property type="entry name" value="N-terminal nucleophile aminohydrolases (Ntn hydrolases)"/>
    <property type="match status" value="1"/>
</dbReference>
<dbReference type="Pfam" id="PF00733">
    <property type="entry name" value="Asn_synthase"/>
    <property type="match status" value="1"/>
</dbReference>
<dbReference type="Gene3D" id="3.40.50.620">
    <property type="entry name" value="HUPs"/>
    <property type="match status" value="1"/>
</dbReference>
<dbReference type="InterPro" id="IPR014729">
    <property type="entry name" value="Rossmann-like_a/b/a_fold"/>
</dbReference>
<dbReference type="RefSeq" id="WP_191207708.1">
    <property type="nucleotide sequence ID" value="NZ_BAABKL010000039.1"/>
</dbReference>
<dbReference type="InterPro" id="IPR001962">
    <property type="entry name" value="Asn_synthase"/>
</dbReference>
<dbReference type="InterPro" id="IPR029055">
    <property type="entry name" value="Ntn_hydrolases_N"/>
</dbReference>
<evidence type="ECO:0000313" key="3">
    <source>
        <dbReference type="Proteomes" id="UP000632289"/>
    </source>
</evidence>
<organism evidence="2 3">
    <name type="scientific">Streptomyces chumphonensis</name>
    <dbReference type="NCBI Taxonomy" id="1214925"/>
    <lineage>
        <taxon>Bacteria</taxon>
        <taxon>Bacillati</taxon>
        <taxon>Actinomycetota</taxon>
        <taxon>Actinomycetes</taxon>
        <taxon>Kitasatosporales</taxon>
        <taxon>Streptomycetaceae</taxon>
        <taxon>Streptomyces</taxon>
    </lineage>
</organism>
<gene>
    <name evidence="2" type="ORF">IF129_02420</name>
</gene>
<dbReference type="SUPFAM" id="SSF52402">
    <property type="entry name" value="Adenine nucleotide alpha hydrolases-like"/>
    <property type="match status" value="1"/>
</dbReference>
<reference evidence="2" key="1">
    <citation type="submission" date="2020-09" db="EMBL/GenBank/DDBJ databases">
        <title>Secondary metabolite and genome analysis of marine Streptomyces chumphonensis KK1-2T.</title>
        <authorList>
            <person name="Phongsopitanun W."/>
            <person name="Kanchanasin P."/>
            <person name="Pittayakhajonwut P."/>
            <person name="Suwanborirux K."/>
            <person name="Tanasupawat S."/>
        </authorList>
    </citation>
    <scope>NUCLEOTIDE SEQUENCE</scope>
    <source>
        <strain evidence="2">KK1-2</strain>
    </source>
</reference>
<name>A0A927EVS7_9ACTN</name>
<feature type="domain" description="Asparagine synthetase" evidence="1">
    <location>
        <begin position="145"/>
        <end position="278"/>
    </location>
</feature>
<keyword evidence="3" id="KW-1185">Reference proteome</keyword>
<accession>A0A927EVS7</accession>
<dbReference type="AlphaFoldDB" id="A0A927EVS7"/>
<dbReference type="GO" id="GO:0006529">
    <property type="term" value="P:asparagine biosynthetic process"/>
    <property type="evidence" value="ECO:0007669"/>
    <property type="project" value="InterPro"/>
</dbReference>
<protein>
    <recommendedName>
        <fullName evidence="1">Asparagine synthetase domain-containing protein</fullName>
    </recommendedName>
</protein>